<dbReference type="Proteomes" id="UP000593966">
    <property type="component" value="Chromosome"/>
</dbReference>
<feature type="signal peptide" evidence="1">
    <location>
        <begin position="1"/>
        <end position="26"/>
    </location>
</feature>
<evidence type="ECO:0000313" key="3">
    <source>
        <dbReference type="EMBL" id="QOW44581.1"/>
    </source>
</evidence>
<keyword evidence="4" id="KW-1185">Reference proteome</keyword>
<protein>
    <submittedName>
        <fullName evidence="3">ABC transporter substrate-binding protein</fullName>
    </submittedName>
</protein>
<evidence type="ECO:0000313" key="4">
    <source>
        <dbReference type="Proteomes" id="UP000593966"/>
    </source>
</evidence>
<proteinExistence type="predicted"/>
<dbReference type="RefSeq" id="WP_180046400.1">
    <property type="nucleotide sequence ID" value="NZ_CP048659.1"/>
</dbReference>
<feature type="chain" id="PRO_5033009377" evidence="1">
    <location>
        <begin position="27"/>
        <end position="355"/>
    </location>
</feature>
<dbReference type="Pfam" id="PF09084">
    <property type="entry name" value="NMT1"/>
    <property type="match status" value="1"/>
</dbReference>
<dbReference type="SUPFAM" id="SSF53850">
    <property type="entry name" value="Periplasmic binding protein-like II"/>
    <property type="match status" value="1"/>
</dbReference>
<dbReference type="EMBL" id="CP048659">
    <property type="protein sequence ID" value="QOW44581.1"/>
    <property type="molecule type" value="Genomic_DNA"/>
</dbReference>
<sequence length="355" mass="38856">MSACSKILVGSVLATTTLFSSAQIFAAEVKPTVIRLATPYVGTGNRPVGYSNYYSTTQTLGLIEKEFQKDGIKIQWNNFKGAGPAINESFANGLVDITWLGDLPSLIGKASRLDTRLIAVGGSNDNAYLAVPTGSTAKSFADLKGKKIGFFKGTNIHLSLISTLKRQGLSEKDFRFVNTDGPVGYSALASGDLDAIWSNQTLFPVVDRGIAKIIYSTKQEPAVNRLSGYVLVNSKFEQKYPETVQRIVNVLVKQAAWESNPANKTELFKLWSKSGLPYANFDKAYAGVDLKRHSSPIFDGYNVALIKQKLKAGQDLKLIRGNIDVDRWIEPKYVNNALKTLNLQTFWTPQGASAK</sequence>
<dbReference type="Gene3D" id="3.40.190.10">
    <property type="entry name" value="Periplasmic binding protein-like II"/>
    <property type="match status" value="2"/>
</dbReference>
<name>A0A7S7AGG7_9GAMM</name>
<evidence type="ECO:0000256" key="1">
    <source>
        <dbReference type="SAM" id="SignalP"/>
    </source>
</evidence>
<dbReference type="InterPro" id="IPR015168">
    <property type="entry name" value="SsuA/THI5"/>
</dbReference>
<organism evidence="3 4">
    <name type="scientific">Acinetobacter piscicola</name>
    <dbReference type="NCBI Taxonomy" id="2006115"/>
    <lineage>
        <taxon>Bacteria</taxon>
        <taxon>Pseudomonadati</taxon>
        <taxon>Pseudomonadota</taxon>
        <taxon>Gammaproteobacteria</taxon>
        <taxon>Moraxellales</taxon>
        <taxon>Moraxellaceae</taxon>
        <taxon>Acinetobacter</taxon>
    </lineage>
</organism>
<evidence type="ECO:0000259" key="2">
    <source>
        <dbReference type="Pfam" id="PF09084"/>
    </source>
</evidence>
<keyword evidence="1" id="KW-0732">Signal</keyword>
<feature type="domain" description="SsuA/THI5-like" evidence="2">
    <location>
        <begin position="67"/>
        <end position="253"/>
    </location>
</feature>
<dbReference type="PANTHER" id="PTHR30024:SF21">
    <property type="entry name" value="ABC TRANSPORTER SUBSTRATE-BINDING PROTEIN"/>
    <property type="match status" value="1"/>
</dbReference>
<reference evidence="3 4" key="1">
    <citation type="submission" date="2020-02" db="EMBL/GenBank/DDBJ databases">
        <title>Tigecycline-resistant Acinetobacter species from pigs and migratory birds.</title>
        <authorList>
            <person name="Chen C."/>
            <person name="Sun J."/>
            <person name="Liao X.-P."/>
            <person name="Liu Y.-H."/>
        </authorList>
    </citation>
    <scope>NUCLEOTIDE SEQUENCE [LARGE SCALE GENOMIC DNA]</scope>
    <source>
        <strain evidence="3 4">YH12207_T</strain>
    </source>
</reference>
<accession>A0A7S7AGG7</accession>
<dbReference type="AlphaFoldDB" id="A0A7S7AGG7"/>
<gene>
    <name evidence="3" type="ORF">G0028_00935</name>
</gene>
<dbReference type="PANTHER" id="PTHR30024">
    <property type="entry name" value="ALIPHATIC SULFONATES-BINDING PROTEIN-RELATED"/>
    <property type="match status" value="1"/>
</dbReference>